<dbReference type="SUPFAM" id="SSF53335">
    <property type="entry name" value="S-adenosyl-L-methionine-dependent methyltransferases"/>
    <property type="match status" value="1"/>
</dbReference>
<evidence type="ECO:0000256" key="4">
    <source>
        <dbReference type="ARBA" id="ARBA00043988"/>
    </source>
</evidence>
<evidence type="ECO:0000256" key="3">
    <source>
        <dbReference type="ARBA" id="ARBA00022691"/>
    </source>
</evidence>
<keyword evidence="1" id="KW-0489">Methyltransferase</keyword>
<dbReference type="PANTHER" id="PTHR14614">
    <property type="entry name" value="HEPATOCELLULAR CARCINOMA-ASSOCIATED ANTIGEN"/>
    <property type="match status" value="1"/>
</dbReference>
<accession>A0A2G4T775</accession>
<dbReference type="PANTHER" id="PTHR14614:SF164">
    <property type="entry name" value="HISTONE-ARGININE METHYLTRANSFERASE METTL23"/>
    <property type="match status" value="1"/>
</dbReference>
<dbReference type="GO" id="GO:0005634">
    <property type="term" value="C:nucleus"/>
    <property type="evidence" value="ECO:0007669"/>
    <property type="project" value="TreeGrafter"/>
</dbReference>
<evidence type="ECO:0008006" key="7">
    <source>
        <dbReference type="Google" id="ProtNLM"/>
    </source>
</evidence>
<feature type="non-terminal residue" evidence="5">
    <location>
        <position position="1"/>
    </location>
</feature>
<dbReference type="Gene3D" id="3.40.50.150">
    <property type="entry name" value="Vaccinia Virus protein VP39"/>
    <property type="match status" value="1"/>
</dbReference>
<evidence type="ECO:0000313" key="5">
    <source>
        <dbReference type="EMBL" id="PHZ16841.1"/>
    </source>
</evidence>
<keyword evidence="3" id="KW-0949">S-adenosyl-L-methionine</keyword>
<dbReference type="Pfam" id="PF10294">
    <property type="entry name" value="Methyltransf_16"/>
    <property type="match status" value="1"/>
</dbReference>
<dbReference type="GeneID" id="35437149"/>
<evidence type="ECO:0000313" key="6">
    <source>
        <dbReference type="Proteomes" id="UP000242254"/>
    </source>
</evidence>
<keyword evidence="6" id="KW-1185">Reference proteome</keyword>
<proteinExistence type="inferred from homology"/>
<dbReference type="InterPro" id="IPR029063">
    <property type="entry name" value="SAM-dependent_MTases_sf"/>
</dbReference>
<dbReference type="InterPro" id="IPR019410">
    <property type="entry name" value="Methyltransf_16"/>
</dbReference>
<comment type="similarity">
    <text evidence="4">Belongs to the methyltransferase superfamily. METTL23 family.</text>
</comment>
<dbReference type="EMBL" id="KZ303843">
    <property type="protein sequence ID" value="PHZ16841.1"/>
    <property type="molecule type" value="Genomic_DNA"/>
</dbReference>
<evidence type="ECO:0000256" key="1">
    <source>
        <dbReference type="ARBA" id="ARBA00022603"/>
    </source>
</evidence>
<name>A0A2G4T775_RHIZD</name>
<dbReference type="RefSeq" id="XP_023470549.1">
    <property type="nucleotide sequence ID" value="XM_023606159.1"/>
</dbReference>
<sequence>NAAYGCYVWPSALVLSEFLFYNRSRFINKTVLEVGAGTCLPSLTIIKSSKPSHMVVTDIESIVPAMQQCLELNQVSDNVWIGALEWGQFGTPNSIDYLIQHTIQTEWDSSIDYIIGSDTFYDPKEFENLLVLVSYVIHHHNPHCTFYTTYQERSSKRSIQYLLNKWNLQCRLISKDAFGFDELKYTCEQDAESEIKVNAGTLSSVFLLEISKAKQ</sequence>
<dbReference type="STRING" id="1340429.A0A2G4T775"/>
<dbReference type="AlphaFoldDB" id="A0A2G4T775"/>
<dbReference type="GO" id="GO:0032259">
    <property type="term" value="P:methylation"/>
    <property type="evidence" value="ECO:0007669"/>
    <property type="project" value="UniProtKB-KW"/>
</dbReference>
<dbReference type="GO" id="GO:0005737">
    <property type="term" value="C:cytoplasm"/>
    <property type="evidence" value="ECO:0007669"/>
    <property type="project" value="TreeGrafter"/>
</dbReference>
<gene>
    <name evidence="5" type="ORF">RHIMIDRAFT_196978</name>
</gene>
<evidence type="ECO:0000256" key="2">
    <source>
        <dbReference type="ARBA" id="ARBA00022679"/>
    </source>
</evidence>
<keyword evidence="2" id="KW-0808">Transferase</keyword>
<dbReference type="Proteomes" id="UP000242254">
    <property type="component" value="Unassembled WGS sequence"/>
</dbReference>
<protein>
    <recommendedName>
        <fullName evidence="7">Methyltransferase-like protein 23</fullName>
    </recommendedName>
</protein>
<dbReference type="GO" id="GO:0008168">
    <property type="term" value="F:methyltransferase activity"/>
    <property type="evidence" value="ECO:0007669"/>
    <property type="project" value="UniProtKB-KW"/>
</dbReference>
<organism evidence="5 6">
    <name type="scientific">Rhizopus microsporus ATCC 52813</name>
    <dbReference type="NCBI Taxonomy" id="1340429"/>
    <lineage>
        <taxon>Eukaryota</taxon>
        <taxon>Fungi</taxon>
        <taxon>Fungi incertae sedis</taxon>
        <taxon>Mucoromycota</taxon>
        <taxon>Mucoromycotina</taxon>
        <taxon>Mucoromycetes</taxon>
        <taxon>Mucorales</taxon>
        <taxon>Mucorineae</taxon>
        <taxon>Rhizopodaceae</taxon>
        <taxon>Rhizopus</taxon>
    </lineage>
</organism>
<reference evidence="5 6" key="1">
    <citation type="journal article" date="2016" name="Proc. Natl. Acad. Sci. U.S.A.">
        <title>Lipid metabolic changes in an early divergent fungus govern the establishment of a mutualistic symbiosis with endobacteria.</title>
        <authorList>
            <person name="Lastovetsky O.A."/>
            <person name="Gaspar M.L."/>
            <person name="Mondo S.J."/>
            <person name="LaButti K.M."/>
            <person name="Sandor L."/>
            <person name="Grigoriev I.V."/>
            <person name="Henry S.A."/>
            <person name="Pawlowska T.E."/>
        </authorList>
    </citation>
    <scope>NUCLEOTIDE SEQUENCE [LARGE SCALE GENOMIC DNA]</scope>
    <source>
        <strain evidence="5 6">ATCC 52813</strain>
    </source>
</reference>